<gene>
    <name evidence="1" type="ORF">DVS81_10850</name>
</gene>
<evidence type="ECO:0000313" key="1">
    <source>
        <dbReference type="EMBL" id="RDE50538.1"/>
    </source>
</evidence>
<protein>
    <submittedName>
        <fullName evidence="1">DUF4258 domain-containing protein</fullName>
    </submittedName>
</protein>
<accession>A0A369XT14</accession>
<name>A0A369XT14_9PROT</name>
<reference evidence="1 2" key="1">
    <citation type="submission" date="2018-05" db="EMBL/GenBank/DDBJ databases">
        <title>Integrated omic analyses show evidence that a Ca. Accumulibacter phosphatis strain performs denitrification under micro-aerobic conditions.</title>
        <authorList>
            <person name="Camejo P.Y."/>
            <person name="Katherine M.D."/>
            <person name="Daniel N.R."/>
        </authorList>
    </citation>
    <scope>NUCLEOTIDE SEQUENCE [LARGE SCALE GENOMIC DNA]</scope>
    <source>
        <strain evidence="1">UW-LDO-IC</strain>
    </source>
</reference>
<evidence type="ECO:0000313" key="2">
    <source>
        <dbReference type="Proteomes" id="UP000253831"/>
    </source>
</evidence>
<dbReference type="AlphaFoldDB" id="A0A369XT14"/>
<dbReference type="EMBL" id="QPGA01000018">
    <property type="protein sequence ID" value="RDE50538.1"/>
    <property type="molecule type" value="Genomic_DNA"/>
</dbReference>
<proteinExistence type="predicted"/>
<comment type="caution">
    <text evidence="1">The sequence shown here is derived from an EMBL/GenBank/DDBJ whole genome shotgun (WGS) entry which is preliminary data.</text>
</comment>
<dbReference type="Proteomes" id="UP000253831">
    <property type="component" value="Unassembled WGS sequence"/>
</dbReference>
<sequence length="121" mass="13307">MSKITGIKPTPRQAMEWVKEVGNGKRRLVFSENAEARMKLRHIGRRQVLETLKNGLVSEPLHKDARDDWCCNLSWFHAGARLTVGVIFKLGDARGASANGQNGPDRVEGGELAVVAMVIEG</sequence>
<organism evidence="1 2">
    <name type="scientific">Candidatus Accumulibacter meliphilus</name>
    <dbReference type="NCBI Taxonomy" id="2211374"/>
    <lineage>
        <taxon>Bacteria</taxon>
        <taxon>Pseudomonadati</taxon>
        <taxon>Pseudomonadota</taxon>
        <taxon>Betaproteobacteria</taxon>
        <taxon>Candidatus Accumulibacter</taxon>
    </lineage>
</organism>